<dbReference type="EMBL" id="AP026830">
    <property type="protein sequence ID" value="BDR93451.1"/>
    <property type="molecule type" value="Genomic_DNA"/>
</dbReference>
<proteinExistence type="predicted"/>
<evidence type="ECO:0000313" key="2">
    <source>
        <dbReference type="Proteomes" id="UP001060771"/>
    </source>
</evidence>
<dbReference type="Proteomes" id="UP001060771">
    <property type="component" value="Chromosome"/>
</dbReference>
<keyword evidence="2" id="KW-1185">Reference proteome</keyword>
<name>A0ABM8BQY4_9CREN</name>
<evidence type="ECO:0000313" key="1">
    <source>
        <dbReference type="EMBL" id="BDR93451.1"/>
    </source>
</evidence>
<gene>
    <name evidence="1" type="ORF">Vsou_25440</name>
</gene>
<reference evidence="2" key="1">
    <citation type="submission" date="2022-09" db="EMBL/GenBank/DDBJ databases">
        <title>Complete genome sequence of Vulcanisaeta souniana.</title>
        <authorList>
            <person name="Kato S."/>
            <person name="Itoh T."/>
            <person name="Ohkuma M."/>
        </authorList>
    </citation>
    <scope>NUCLEOTIDE SEQUENCE [LARGE SCALE GENOMIC DNA]</scope>
    <source>
        <strain evidence="2">JCM 11219</strain>
    </source>
</reference>
<organism evidence="1 2">
    <name type="scientific">Vulcanisaeta souniana JCM 11219</name>
    <dbReference type="NCBI Taxonomy" id="1293586"/>
    <lineage>
        <taxon>Archaea</taxon>
        <taxon>Thermoproteota</taxon>
        <taxon>Thermoprotei</taxon>
        <taxon>Thermoproteales</taxon>
        <taxon>Thermoproteaceae</taxon>
        <taxon>Vulcanisaeta</taxon>
    </lineage>
</organism>
<accession>A0ABM8BQY4</accession>
<protein>
    <submittedName>
        <fullName evidence="1">Uncharacterized protein</fullName>
    </submittedName>
</protein>
<sequence>MGLTVDVLESDHGVETVENTSRESGESTTKIVKTLLFKAGARY</sequence>